<dbReference type="Pfam" id="PF25681">
    <property type="entry name" value="Phage_TTP_17"/>
    <property type="match status" value="1"/>
</dbReference>
<protein>
    <submittedName>
        <fullName evidence="1">Phage tail protein</fullName>
    </submittedName>
</protein>
<reference evidence="1 2" key="1">
    <citation type="submission" date="2018-08" db="EMBL/GenBank/DDBJ databases">
        <title>A genome reference for cultivated species of the human gut microbiota.</title>
        <authorList>
            <person name="Zou Y."/>
            <person name="Xue W."/>
            <person name="Luo G."/>
        </authorList>
    </citation>
    <scope>NUCLEOTIDE SEQUENCE [LARGE SCALE GENOMIC DNA]</scope>
    <source>
        <strain evidence="1 2">AF12-11</strain>
    </source>
</reference>
<proteinExistence type="predicted"/>
<dbReference type="EMBL" id="QSAJ01000045">
    <property type="protein sequence ID" value="RGW49771.1"/>
    <property type="molecule type" value="Genomic_DNA"/>
</dbReference>
<dbReference type="InterPro" id="IPR058154">
    <property type="entry name" value="Bxb1_TTP-like"/>
</dbReference>
<dbReference type="Proteomes" id="UP000266376">
    <property type="component" value="Unassembled WGS sequence"/>
</dbReference>
<organism evidence="1 2">
    <name type="scientific">Dorea formicigenerans</name>
    <dbReference type="NCBI Taxonomy" id="39486"/>
    <lineage>
        <taxon>Bacteria</taxon>
        <taxon>Bacillati</taxon>
        <taxon>Bacillota</taxon>
        <taxon>Clostridia</taxon>
        <taxon>Lachnospirales</taxon>
        <taxon>Lachnospiraceae</taxon>
        <taxon>Dorea</taxon>
    </lineage>
</organism>
<sequence>MNTEHVSAGKPKIGGAIHRAPLGTTLPTDAKTELDAAFKELGYCSEDGITNSNSPETDNVKAWGGDTVLDLQTSKEDSFKYKLLEITNIEVLKAVYGDENVTGTLEEGITVKANNSEAEACAWVVDMILKKALKRIVIPSAAVTEVADIVYKDSEAIGYETTLKATPDSSGQTHYEYIVKKGK</sequence>
<gene>
    <name evidence="1" type="ORF">DWV67_13945</name>
</gene>
<name>A0A395XHR1_9FIRM</name>
<dbReference type="AlphaFoldDB" id="A0A395XHR1"/>
<comment type="caution">
    <text evidence="1">The sequence shown here is derived from an EMBL/GenBank/DDBJ whole genome shotgun (WGS) entry which is preliminary data.</text>
</comment>
<accession>A0A395XHR1</accession>
<evidence type="ECO:0000313" key="1">
    <source>
        <dbReference type="EMBL" id="RGW49771.1"/>
    </source>
</evidence>
<evidence type="ECO:0000313" key="2">
    <source>
        <dbReference type="Proteomes" id="UP000266376"/>
    </source>
</evidence>